<dbReference type="PATRIC" id="fig|1280948.3.peg.1636"/>
<protein>
    <submittedName>
        <fullName evidence="1">Uncharacterized protein</fullName>
    </submittedName>
</protein>
<organism evidence="1 2">
    <name type="scientific">Hyphomonas atlantica</name>
    <dbReference type="NCBI Taxonomy" id="1280948"/>
    <lineage>
        <taxon>Bacteria</taxon>
        <taxon>Pseudomonadati</taxon>
        <taxon>Pseudomonadota</taxon>
        <taxon>Alphaproteobacteria</taxon>
        <taxon>Hyphomonadales</taxon>
        <taxon>Hyphomonadaceae</taxon>
        <taxon>Hyphomonas</taxon>
    </lineage>
</organism>
<evidence type="ECO:0000313" key="1">
    <source>
        <dbReference type="EMBL" id="KCZ61727.1"/>
    </source>
</evidence>
<dbReference type="EMBL" id="AWFH01000012">
    <property type="protein sequence ID" value="KCZ61727.1"/>
    <property type="molecule type" value="Genomic_DNA"/>
</dbReference>
<gene>
    <name evidence="1" type="ORF">HY36_04035</name>
</gene>
<comment type="caution">
    <text evidence="1">The sequence shown here is derived from an EMBL/GenBank/DDBJ whole genome shotgun (WGS) entry which is preliminary data.</text>
</comment>
<accession>A0A059E2F0</accession>
<dbReference type="RefSeq" id="WP_035550907.1">
    <property type="nucleotide sequence ID" value="NZ_CAXEMP010000111.1"/>
</dbReference>
<dbReference type="Proteomes" id="UP000024547">
    <property type="component" value="Unassembled WGS sequence"/>
</dbReference>
<sequence length="171" mass="19263">MLNWLKNQTLHNWSSAPIVNDGETIIDATAAQIYEKLDFATPLNAYSERGYVFGAGNPAYDIFEATDPGEPGKTLIFEVTEARPGKRYCYRTTIRDADADCPVIESSSEYTIIPQKDGRQLLHLQESSVLASGLNRHAYILERAKLNFSVFRTLARLRLHLELGTDLRDIN</sequence>
<evidence type="ECO:0000313" key="2">
    <source>
        <dbReference type="Proteomes" id="UP000024547"/>
    </source>
</evidence>
<proteinExistence type="predicted"/>
<name>A0A059E2F0_9PROT</name>
<reference evidence="1 2" key="1">
    <citation type="journal article" date="2014" name="Antonie Van Leeuwenhoek">
        <title>Hyphomonas beringensis sp. nov. and Hyphomonas chukchiensis sp. nov., isolated from surface seawater of the Bering Sea and Chukchi Sea.</title>
        <authorList>
            <person name="Li C."/>
            <person name="Lai Q."/>
            <person name="Li G."/>
            <person name="Dong C."/>
            <person name="Wang J."/>
            <person name="Liao Y."/>
            <person name="Shao Z."/>
        </authorList>
    </citation>
    <scope>NUCLEOTIDE SEQUENCE [LARGE SCALE GENOMIC DNA]</scope>
    <source>
        <strain evidence="1 2">22II1-22F38</strain>
    </source>
</reference>
<dbReference type="AlphaFoldDB" id="A0A059E2F0"/>
<keyword evidence="2" id="KW-1185">Reference proteome</keyword>